<comment type="caution">
    <text evidence="3">The sequence shown here is derived from an EMBL/GenBank/DDBJ whole genome shotgun (WGS) entry which is preliminary data.</text>
</comment>
<evidence type="ECO:0000313" key="4">
    <source>
        <dbReference type="Proteomes" id="UP001497392"/>
    </source>
</evidence>
<accession>A0ABP1FU18</accession>
<evidence type="ECO:0000256" key="1">
    <source>
        <dbReference type="ARBA" id="ARBA00011047"/>
    </source>
</evidence>
<comment type="similarity">
    <text evidence="1">Belongs to the CDC123 family.</text>
</comment>
<dbReference type="PANTHER" id="PTHR15323:SF6">
    <property type="entry name" value="CELL DIVISION CYCLE PROTEIN 123 HOMOLOG"/>
    <property type="match status" value="1"/>
</dbReference>
<proteinExistence type="inferred from homology"/>
<keyword evidence="4" id="KW-1185">Reference proteome</keyword>
<feature type="compositionally biased region" description="Basic and acidic residues" evidence="2">
    <location>
        <begin position="408"/>
        <end position="417"/>
    </location>
</feature>
<dbReference type="Pfam" id="PF07065">
    <property type="entry name" value="D123"/>
    <property type="match status" value="1"/>
</dbReference>
<evidence type="ECO:0000313" key="3">
    <source>
        <dbReference type="EMBL" id="CAL5221042.1"/>
    </source>
</evidence>
<protein>
    <submittedName>
        <fullName evidence="3">G3165 protein</fullName>
    </submittedName>
</protein>
<name>A0ABP1FU18_9CHLO</name>
<feature type="region of interest" description="Disordered" evidence="2">
    <location>
        <begin position="52"/>
        <end position="81"/>
    </location>
</feature>
<dbReference type="Proteomes" id="UP001497392">
    <property type="component" value="Unassembled WGS sequence"/>
</dbReference>
<feature type="region of interest" description="Disordered" evidence="2">
    <location>
        <begin position="408"/>
        <end position="429"/>
    </location>
</feature>
<dbReference type="InterPro" id="IPR009772">
    <property type="entry name" value="CDC123"/>
</dbReference>
<dbReference type="PANTHER" id="PTHR15323">
    <property type="entry name" value="D123 PROTEIN"/>
    <property type="match status" value="1"/>
</dbReference>
<gene>
    <name evidence="3" type="primary">g3165</name>
    <name evidence="3" type="ORF">VP750_LOCUS2701</name>
</gene>
<sequence length="429" mass="47171">MQASSILSCQVSSWYPLFGHLSFKSTVLDLPQDFVAFLVQDGVFFPEGSSALPKRAAQDPYDAEYTEWDEESEPQNAGDEDDIQVPEFTDLRAAMVAAIHELGGKVAPKFTWSSPHDATWVSGSHSLSCGSPDEVLLLLKSSDRVMHDICHAFDACPAPPSAPVRHSLTLRKWIALKPERELRCFVRQRDLVAVSQRNILEPPDGLQSQEDELREMLLEFFEEHLQERFHEADYTFDVYITTAGKIRLLDFNPIGGATSPLLYTWEELGYHIDSPSDQHDSNQPRSSSAEPHLAQLEVQPAAEDCKPHASSSGPAPRQNDAGFHGTNGQADPAAAQSGDARQHAGRAVSVAAVTRNGHGNGCSAEQEILVRFAEPGSSMLRPASALYGAPYDMADLSEGSAISEMLRKMQTQEHEESQVQDQEDREGTS</sequence>
<organism evidence="3 4">
    <name type="scientific">Coccomyxa viridis</name>
    <dbReference type="NCBI Taxonomy" id="1274662"/>
    <lineage>
        <taxon>Eukaryota</taxon>
        <taxon>Viridiplantae</taxon>
        <taxon>Chlorophyta</taxon>
        <taxon>core chlorophytes</taxon>
        <taxon>Trebouxiophyceae</taxon>
        <taxon>Trebouxiophyceae incertae sedis</taxon>
        <taxon>Coccomyxaceae</taxon>
        <taxon>Coccomyxa</taxon>
    </lineage>
</organism>
<reference evidence="3 4" key="1">
    <citation type="submission" date="2024-06" db="EMBL/GenBank/DDBJ databases">
        <authorList>
            <person name="Kraege A."/>
            <person name="Thomma B."/>
        </authorList>
    </citation>
    <scope>NUCLEOTIDE SEQUENCE [LARGE SCALE GENOMIC DNA]</scope>
</reference>
<dbReference type="EMBL" id="CAXHTA020000004">
    <property type="protein sequence ID" value="CAL5221042.1"/>
    <property type="molecule type" value="Genomic_DNA"/>
</dbReference>
<feature type="region of interest" description="Disordered" evidence="2">
    <location>
        <begin position="300"/>
        <end position="346"/>
    </location>
</feature>
<feature type="compositionally biased region" description="Acidic residues" evidence="2">
    <location>
        <begin position="61"/>
        <end position="81"/>
    </location>
</feature>
<evidence type="ECO:0000256" key="2">
    <source>
        <dbReference type="SAM" id="MobiDB-lite"/>
    </source>
</evidence>